<feature type="compositionally biased region" description="Polar residues" evidence="2">
    <location>
        <begin position="531"/>
        <end position="548"/>
    </location>
</feature>
<proteinExistence type="inferred from homology"/>
<feature type="compositionally biased region" description="Basic and acidic residues" evidence="2">
    <location>
        <begin position="404"/>
        <end position="413"/>
    </location>
</feature>
<feature type="compositionally biased region" description="Basic and acidic residues" evidence="2">
    <location>
        <begin position="496"/>
        <end position="508"/>
    </location>
</feature>
<dbReference type="Pfam" id="PF04664">
    <property type="entry name" value="OGFr_N"/>
    <property type="match status" value="1"/>
</dbReference>
<feature type="region of interest" description="Disordered" evidence="2">
    <location>
        <begin position="20"/>
        <end position="48"/>
    </location>
</feature>
<organism evidence="4 5">
    <name type="scientific">Scleropages formosus</name>
    <name type="common">Asian bonytongue</name>
    <name type="synonym">Osteoglossum formosum</name>
    <dbReference type="NCBI Taxonomy" id="113540"/>
    <lineage>
        <taxon>Eukaryota</taxon>
        <taxon>Metazoa</taxon>
        <taxon>Chordata</taxon>
        <taxon>Craniata</taxon>
        <taxon>Vertebrata</taxon>
        <taxon>Euteleostomi</taxon>
        <taxon>Actinopterygii</taxon>
        <taxon>Neopterygii</taxon>
        <taxon>Teleostei</taxon>
        <taxon>Osteoglossocephala</taxon>
        <taxon>Osteoglossomorpha</taxon>
        <taxon>Osteoglossiformes</taxon>
        <taxon>Osteoglossidae</taxon>
        <taxon>Scleropages</taxon>
    </lineage>
</organism>
<reference evidence="4" key="2">
    <citation type="submission" date="2025-08" db="UniProtKB">
        <authorList>
            <consortium name="Ensembl"/>
        </authorList>
    </citation>
    <scope>IDENTIFICATION</scope>
</reference>
<dbReference type="PANTHER" id="PTHR14015:SF1">
    <property type="entry name" value="OPIOID GROWTH FACTOR RECEPTOR"/>
    <property type="match status" value="1"/>
</dbReference>
<dbReference type="OrthoDB" id="9030204at2759"/>
<dbReference type="RefSeq" id="XP_018612109.2">
    <property type="nucleotide sequence ID" value="XM_018756593.2"/>
</dbReference>
<reference evidence="4" key="3">
    <citation type="submission" date="2025-09" db="UniProtKB">
        <authorList>
            <consortium name="Ensembl"/>
        </authorList>
    </citation>
    <scope>IDENTIFICATION</scope>
</reference>
<name>A0A8C9SIL7_SCLFO</name>
<dbReference type="PANTHER" id="PTHR14015">
    <property type="entry name" value="OPIOID GROWTH FACTOR RECEPTOR OGFR ZETA-TYPE OPIOID RECEPTOR"/>
    <property type="match status" value="1"/>
</dbReference>
<feature type="compositionally biased region" description="Acidic residues" evidence="2">
    <location>
        <begin position="447"/>
        <end position="456"/>
    </location>
</feature>
<reference evidence="4 5" key="1">
    <citation type="submission" date="2019-04" db="EMBL/GenBank/DDBJ databases">
        <authorList>
            <consortium name="Wellcome Sanger Institute Data Sharing"/>
        </authorList>
    </citation>
    <scope>NUCLEOTIDE SEQUENCE [LARGE SCALE GENOMIC DNA]</scope>
</reference>
<feature type="compositionally biased region" description="Polar residues" evidence="2">
    <location>
        <begin position="384"/>
        <end position="394"/>
    </location>
</feature>
<dbReference type="Proteomes" id="UP000694397">
    <property type="component" value="Chromosome 2"/>
</dbReference>
<dbReference type="GeneID" id="108936935"/>
<feature type="compositionally biased region" description="Acidic residues" evidence="2">
    <location>
        <begin position="20"/>
        <end position="32"/>
    </location>
</feature>
<protein>
    <submittedName>
        <fullName evidence="4">Opioid growth factor receptor</fullName>
    </submittedName>
</protein>
<dbReference type="InterPro" id="IPR039574">
    <property type="entry name" value="OGFr"/>
</dbReference>
<evidence type="ECO:0000313" key="4">
    <source>
        <dbReference type="Ensembl" id="ENSSFOP00015032635.2"/>
    </source>
</evidence>
<evidence type="ECO:0000256" key="1">
    <source>
        <dbReference type="ARBA" id="ARBA00010365"/>
    </source>
</evidence>
<feature type="region of interest" description="Disordered" evidence="2">
    <location>
        <begin position="291"/>
        <end position="572"/>
    </location>
</feature>
<evidence type="ECO:0000256" key="2">
    <source>
        <dbReference type="SAM" id="MobiDB-lite"/>
    </source>
</evidence>
<feature type="domain" description="Opioid growth factor receptor (OGFr) conserved" evidence="3">
    <location>
        <begin position="81"/>
        <end position="284"/>
    </location>
</feature>
<dbReference type="AlphaFoldDB" id="A0A8C9SIL7"/>
<dbReference type="GO" id="GO:0016020">
    <property type="term" value="C:membrane"/>
    <property type="evidence" value="ECO:0007669"/>
    <property type="project" value="InterPro"/>
</dbReference>
<accession>A0A8C9SIL7</accession>
<dbReference type="Ensembl" id="ENSSFOT00015032999.2">
    <property type="protein sequence ID" value="ENSSFOP00015032635.2"/>
    <property type="gene ID" value="ENSSFOG00015020870.2"/>
</dbReference>
<feature type="compositionally biased region" description="Basic and acidic residues" evidence="2">
    <location>
        <begin position="35"/>
        <end position="45"/>
    </location>
</feature>
<dbReference type="GeneTree" id="ENSGT00390000018730"/>
<evidence type="ECO:0000259" key="3">
    <source>
        <dbReference type="Pfam" id="PF04664"/>
    </source>
</evidence>
<feature type="compositionally biased region" description="Basic and acidic residues" evidence="2">
    <location>
        <begin position="309"/>
        <end position="333"/>
    </location>
</feature>
<comment type="similarity">
    <text evidence="1">Belongs to the opioid growth factor receptor family.</text>
</comment>
<gene>
    <name evidence="4" type="primary">ogfr</name>
</gene>
<keyword evidence="5" id="KW-1185">Reference proteome</keyword>
<evidence type="ECO:0000313" key="5">
    <source>
        <dbReference type="Proteomes" id="UP000694397"/>
    </source>
</evidence>
<sequence>MPDRGFVSAMEDDLVCDYDSTWDTESDADELAESTPRRSGHDKSQKSWGFWSNPSSRNLRAAKDMQNYRRGYPNISEDECQEERMNNLKFYLNEITSSPDEVSIEAFHKEWKTDYKRLERVHSYIQWLFPLREPGVNYMASELTKREIQEFRKNEEAKRRLVESYELMLGFYGIQLLNKETGEVKRADNWRERFANLERNMHNNLRITRILKSLGELGFEHYQAPLVRFFLEETLVRKNLSTVKRSVLDYFLFAVRNKKERRNLIKFAFQHYEPKDKFVWCPRRIQKRLKKKSEKKQEAASSKDSFTADEGRSKSNIKDIEAGNARGEEKTTDTMEVQKQVVDEESVDSGMLQEGSSVDPEPPMKESTDGSQLLDNGETDHSNSTESDCENSNGGKNGCQMKESICKSEKGKATDLGSVASENGMGKQSKKKREGIAAMSCNGSGEELPDSQDVEMDGSLSPDDGHDEWQLQNCPMSTETRRLAREGSGTISPPPEEGRAEKQPRTDFGDAFTTTSNGEKTSDPGKVANKEATNGPNLLTQSTVTVSEENVETRDKRTNSTDSHGCGEVMDIESSKNIHMDLCRL</sequence>
<dbReference type="GO" id="GO:0140625">
    <property type="term" value="F:opioid growth factor receptor activity"/>
    <property type="evidence" value="ECO:0007669"/>
    <property type="project" value="InterPro"/>
</dbReference>
<dbReference type="InterPro" id="IPR006757">
    <property type="entry name" value="OGF_rcpt"/>
</dbReference>